<feature type="active site" description="Proton donor/acceptor" evidence="3">
    <location>
        <position position="241"/>
    </location>
</feature>
<feature type="domain" description="Xylose isomerase-like TIM barrel" evidence="4">
    <location>
        <begin position="22"/>
        <end position="248"/>
    </location>
</feature>
<dbReference type="InterPro" id="IPR026040">
    <property type="entry name" value="HyI-like"/>
</dbReference>
<dbReference type="Pfam" id="PF01261">
    <property type="entry name" value="AP_endonuc_2"/>
    <property type="match status" value="1"/>
</dbReference>
<evidence type="ECO:0000313" key="6">
    <source>
        <dbReference type="Proteomes" id="UP001108027"/>
    </source>
</evidence>
<evidence type="ECO:0000256" key="3">
    <source>
        <dbReference type="PIRSR" id="PIRSR006241-50"/>
    </source>
</evidence>
<dbReference type="GO" id="GO:0008903">
    <property type="term" value="F:hydroxypyruvate isomerase activity"/>
    <property type="evidence" value="ECO:0007669"/>
    <property type="project" value="TreeGrafter"/>
</dbReference>
<keyword evidence="6" id="KW-1185">Reference proteome</keyword>
<comment type="similarity">
    <text evidence="2">Belongs to the hyi family.</text>
</comment>
<dbReference type="RefSeq" id="WP_228233740.1">
    <property type="nucleotide sequence ID" value="NZ_JAJGNA010000007.1"/>
</dbReference>
<dbReference type="PANTHER" id="PTHR43489">
    <property type="entry name" value="ISOMERASE"/>
    <property type="match status" value="1"/>
</dbReference>
<dbReference type="AlphaFoldDB" id="A0A9Q3UNK4"/>
<reference evidence="5" key="1">
    <citation type="submission" date="2021-10" db="EMBL/GenBank/DDBJ databases">
        <title>The diversity and Nitrogen Metabolism of Culturable Nitrate-Utilizing Bacteria Within the Oxygen Minimum Zone of the Changjiang (Yangtze River)Estuary.</title>
        <authorList>
            <person name="Zhang D."/>
            <person name="Zheng J."/>
            <person name="Liu S."/>
            <person name="He W."/>
        </authorList>
    </citation>
    <scope>NUCLEOTIDE SEQUENCE</scope>
    <source>
        <strain evidence="5">FXH-223</strain>
    </source>
</reference>
<evidence type="ECO:0000313" key="5">
    <source>
        <dbReference type="EMBL" id="MCC4308584.1"/>
    </source>
</evidence>
<accession>A0A9Q3UNK4</accession>
<gene>
    <name evidence="5" type="ORF">LL252_08360</name>
</gene>
<protein>
    <submittedName>
        <fullName evidence="5">TIM barrel protein</fullName>
    </submittedName>
</protein>
<comment type="caution">
    <text evidence="5">The sequence shown here is derived from an EMBL/GenBank/DDBJ whole genome shotgun (WGS) entry which is preliminary data.</text>
</comment>
<dbReference type="GO" id="GO:0046487">
    <property type="term" value="P:glyoxylate metabolic process"/>
    <property type="evidence" value="ECO:0007669"/>
    <property type="project" value="TreeGrafter"/>
</dbReference>
<dbReference type="InterPro" id="IPR036237">
    <property type="entry name" value="Xyl_isomerase-like_sf"/>
</dbReference>
<name>A0A9Q3UNK4_9GAMM</name>
<dbReference type="Gene3D" id="3.20.20.150">
    <property type="entry name" value="Divalent-metal-dependent TIM barrel enzymes"/>
    <property type="match status" value="1"/>
</dbReference>
<keyword evidence="1 2" id="KW-0413">Isomerase</keyword>
<dbReference type="PIRSF" id="PIRSF006241">
    <property type="entry name" value="HyI"/>
    <property type="match status" value="1"/>
</dbReference>
<dbReference type="InterPro" id="IPR013022">
    <property type="entry name" value="Xyl_isomerase-like_TIM-brl"/>
</dbReference>
<dbReference type="EMBL" id="JAJGNA010000007">
    <property type="protein sequence ID" value="MCC4308584.1"/>
    <property type="molecule type" value="Genomic_DNA"/>
</dbReference>
<dbReference type="PANTHER" id="PTHR43489:SF6">
    <property type="entry name" value="HYDROXYPYRUVATE ISOMERASE-RELATED"/>
    <property type="match status" value="1"/>
</dbReference>
<feature type="active site" description="Proton donor/acceptor" evidence="3">
    <location>
        <position position="143"/>
    </location>
</feature>
<evidence type="ECO:0000259" key="4">
    <source>
        <dbReference type="Pfam" id="PF01261"/>
    </source>
</evidence>
<dbReference type="InterPro" id="IPR050417">
    <property type="entry name" value="Sugar_Epim/Isomerase"/>
</dbReference>
<dbReference type="SUPFAM" id="SSF51658">
    <property type="entry name" value="Xylose isomerase-like"/>
    <property type="match status" value="1"/>
</dbReference>
<proteinExistence type="inferred from homology"/>
<sequence length="273" mass="29224">MPRIAANLTLLFTELPFLERPAAAAAAGFQGVECLFPYAWPVTDLGAALDDAGLPLVLLNLPPGDWQAGERGLAGLPGREVEFRDGLDQALAYADALGCPRLHCMAGIPGADVAPHRALDTLIANLGEAADRCAAHGRVLTLEPINSRLDMPGYLIDTPGRARAVIEALGHPAVRLQYDLYHARVMGEDLFASLAEYLPLIEHVQFADHPGRHEPGTGALPLAALLEHLDALGYQGWASAEYFPSGAAGRTDWLANLRHRVGSLTDHREGEVD</sequence>
<evidence type="ECO:0000256" key="2">
    <source>
        <dbReference type="PIRNR" id="PIRNR006241"/>
    </source>
</evidence>
<organism evidence="5 6">
    <name type="scientific">Alloalcanivorax marinus</name>
    <dbReference type="NCBI Taxonomy" id="1177169"/>
    <lineage>
        <taxon>Bacteria</taxon>
        <taxon>Pseudomonadati</taxon>
        <taxon>Pseudomonadota</taxon>
        <taxon>Gammaproteobacteria</taxon>
        <taxon>Oceanospirillales</taxon>
        <taxon>Alcanivoracaceae</taxon>
        <taxon>Alloalcanivorax</taxon>
    </lineage>
</organism>
<dbReference type="Proteomes" id="UP001108027">
    <property type="component" value="Unassembled WGS sequence"/>
</dbReference>
<evidence type="ECO:0000256" key="1">
    <source>
        <dbReference type="ARBA" id="ARBA00023235"/>
    </source>
</evidence>